<dbReference type="RefSeq" id="WP_093794880.1">
    <property type="nucleotide sequence ID" value="NZ_CP155571.1"/>
</dbReference>
<evidence type="ECO:0000256" key="4">
    <source>
        <dbReference type="ARBA" id="ARBA00022692"/>
    </source>
</evidence>
<keyword evidence="10" id="KW-1185">Reference proteome</keyword>
<feature type="transmembrane region" description="Helical" evidence="8">
    <location>
        <begin position="317"/>
        <end position="341"/>
    </location>
</feature>
<reference evidence="9" key="1">
    <citation type="submission" date="2024-05" db="EMBL/GenBank/DDBJ databases">
        <title>Isolation and characterization of Sporomusa carbonis sp. nov., a carboxydotrophic hydrogenogen in the genus of Sporomusa isolated from a charcoal burning pile.</title>
        <authorList>
            <person name="Boeer T."/>
            <person name="Rosenbaum F."/>
            <person name="Eysell L."/>
            <person name="Mueller V."/>
            <person name="Daniel R."/>
            <person name="Poehlein A."/>
        </authorList>
    </citation>
    <scope>NUCLEOTIDE SEQUENCE [LARGE SCALE GENOMIC DNA]</scope>
    <source>
        <strain evidence="9">DSM 3132</strain>
    </source>
</reference>
<dbReference type="PANTHER" id="PTHR10283">
    <property type="entry name" value="SOLUTE CARRIER FAMILY 13 MEMBER"/>
    <property type="match status" value="1"/>
</dbReference>
<protein>
    <recommendedName>
        <fullName evidence="3">Sodium-dependent dicarboxylate transporter SdcS</fullName>
    </recommendedName>
    <alternativeName>
        <fullName evidence="7">Na(+)/dicarboxylate symporter</fullName>
    </alternativeName>
</protein>
<feature type="transmembrane region" description="Helical" evidence="8">
    <location>
        <begin position="121"/>
        <end position="152"/>
    </location>
</feature>
<feature type="transmembrane region" description="Helical" evidence="8">
    <location>
        <begin position="263"/>
        <end position="280"/>
    </location>
</feature>
<evidence type="ECO:0000256" key="1">
    <source>
        <dbReference type="ARBA" id="ARBA00004141"/>
    </source>
</evidence>
<keyword evidence="5 8" id="KW-1133">Transmembrane helix</keyword>
<dbReference type="Proteomes" id="UP000216052">
    <property type="component" value="Chromosome"/>
</dbReference>
<feature type="transmembrane region" description="Helical" evidence="8">
    <location>
        <begin position="286"/>
        <end position="305"/>
    </location>
</feature>
<keyword evidence="6 8" id="KW-0472">Membrane</keyword>
<proteinExistence type="inferred from homology"/>
<accession>A0ABZ3IZD6</accession>
<evidence type="ECO:0000256" key="8">
    <source>
        <dbReference type="SAM" id="Phobius"/>
    </source>
</evidence>
<dbReference type="PANTHER" id="PTHR10283:SF82">
    <property type="entry name" value="SOLUTE CARRIER FAMILY 13 MEMBER 2"/>
    <property type="match status" value="1"/>
</dbReference>
<gene>
    <name evidence="9" type="primary">sdcS</name>
    <name evidence="9" type="ORF">SPACI_012410</name>
</gene>
<evidence type="ECO:0000256" key="2">
    <source>
        <dbReference type="ARBA" id="ARBA00006772"/>
    </source>
</evidence>
<organism evidence="9 10">
    <name type="scientific">Sporomusa acidovorans (strain ATCC 49682 / DSM 3132 / Mol)</name>
    <dbReference type="NCBI Taxonomy" id="1123286"/>
    <lineage>
        <taxon>Bacteria</taxon>
        <taxon>Bacillati</taxon>
        <taxon>Bacillota</taxon>
        <taxon>Negativicutes</taxon>
        <taxon>Selenomonadales</taxon>
        <taxon>Sporomusaceae</taxon>
        <taxon>Sporomusa</taxon>
    </lineage>
</organism>
<name>A0ABZ3IZD6_SPOA4</name>
<feature type="transmembrane region" description="Helical" evidence="8">
    <location>
        <begin position="437"/>
        <end position="456"/>
    </location>
</feature>
<evidence type="ECO:0000313" key="10">
    <source>
        <dbReference type="Proteomes" id="UP000216052"/>
    </source>
</evidence>
<evidence type="ECO:0000256" key="7">
    <source>
        <dbReference type="ARBA" id="ARBA00031174"/>
    </source>
</evidence>
<comment type="subcellular location">
    <subcellularLocation>
        <location evidence="1">Membrane</location>
        <topology evidence="1">Multi-pass membrane protein</topology>
    </subcellularLocation>
</comment>
<comment type="similarity">
    <text evidence="2">Belongs to the SLC13A/DASS transporter (TC 2.A.47) family. NADC subfamily.</text>
</comment>
<evidence type="ECO:0000256" key="3">
    <source>
        <dbReference type="ARBA" id="ARBA00020150"/>
    </source>
</evidence>
<feature type="transmembrane region" description="Helical" evidence="8">
    <location>
        <begin position="164"/>
        <end position="187"/>
    </location>
</feature>
<feature type="transmembrane region" description="Helical" evidence="8">
    <location>
        <begin position="207"/>
        <end position="229"/>
    </location>
</feature>
<keyword evidence="4 8" id="KW-0812">Transmembrane</keyword>
<feature type="transmembrane region" description="Helical" evidence="8">
    <location>
        <begin position="78"/>
        <end position="101"/>
    </location>
</feature>
<dbReference type="Pfam" id="PF00939">
    <property type="entry name" value="Na_sulph_symp"/>
    <property type="match status" value="1"/>
</dbReference>
<dbReference type="InterPro" id="IPR001898">
    <property type="entry name" value="SLC13A/DASS"/>
</dbReference>
<feature type="transmembrane region" description="Helical" evidence="8">
    <location>
        <begin position="404"/>
        <end position="425"/>
    </location>
</feature>
<evidence type="ECO:0000313" key="9">
    <source>
        <dbReference type="EMBL" id="XFO71226.1"/>
    </source>
</evidence>
<feature type="transmembrane region" description="Helical" evidence="8">
    <location>
        <begin position="40"/>
        <end position="66"/>
    </location>
</feature>
<evidence type="ECO:0000256" key="6">
    <source>
        <dbReference type="ARBA" id="ARBA00023136"/>
    </source>
</evidence>
<dbReference type="EMBL" id="CP155571">
    <property type="protein sequence ID" value="XFO71226.1"/>
    <property type="molecule type" value="Genomic_DNA"/>
</dbReference>
<dbReference type="NCBIfam" id="TIGR00785">
    <property type="entry name" value="dass"/>
    <property type="match status" value="1"/>
</dbReference>
<evidence type="ECO:0000256" key="5">
    <source>
        <dbReference type="ARBA" id="ARBA00022989"/>
    </source>
</evidence>
<sequence>MNKRVVSLLAGLAILLLFCLMPTPEGLSRAATISLGLLLTGILLWITEAMPLAISALLLMVLMPYLGVTNFATVWAKFISSVIFFVIAAFGLTVALLKTNIPLRITAALMKWSGTNASKLVFGFMCCTALVSTIVTNTADCALFMGLALSLLRANDAIPGKSNLGKCMMMGVPMAAMLGGGVTPAGVSINIMAMNMFSSHTGITIKFLDWVIMGLPMCIILLPICWWCLTKVFKPEDISEESLQTVLKQADALGPLSIVEKKVLVIVSLMLAFWVAGNWVPALDATAVAVFGLVVMFLPGVDLLTFDELTKGVSWNVVLLIGGVQSLAAGILSTGAAAWLVKSAMAIVAGASNTTIMAGATTLLSFLHLIIPVGPAIAGMTTIPLADVAALTGISPVAMTVMVAFWAAISFVLPIDCVPLITYGLGYYKMIDMVKAGWIPTIVMIAYCTYVLPVLARMLGY</sequence>